<feature type="region of interest" description="Disordered" evidence="2">
    <location>
        <begin position="251"/>
        <end position="289"/>
    </location>
</feature>
<evidence type="ECO:0000313" key="4">
    <source>
        <dbReference type="Proteomes" id="UP001165065"/>
    </source>
</evidence>
<protein>
    <submittedName>
        <fullName evidence="3">Uncharacterized protein</fullName>
    </submittedName>
</protein>
<dbReference type="PANTHER" id="PTHR23159">
    <property type="entry name" value="CENTROSOMAL PROTEIN 2"/>
    <property type="match status" value="1"/>
</dbReference>
<keyword evidence="4" id="KW-1185">Reference proteome</keyword>
<dbReference type="PANTHER" id="PTHR23159:SF31">
    <property type="entry name" value="CENTROSOME-ASSOCIATED PROTEIN CEP250 ISOFORM X1"/>
    <property type="match status" value="1"/>
</dbReference>
<feature type="region of interest" description="Disordered" evidence="2">
    <location>
        <begin position="1999"/>
        <end position="2019"/>
    </location>
</feature>
<feature type="region of interest" description="Disordered" evidence="2">
    <location>
        <begin position="1076"/>
        <end position="1110"/>
    </location>
</feature>
<feature type="compositionally biased region" description="Basic and acidic residues" evidence="2">
    <location>
        <begin position="405"/>
        <end position="418"/>
    </location>
</feature>
<gene>
    <name evidence="3" type="ORF">TrCOL_g3859</name>
</gene>
<feature type="compositionally biased region" description="Polar residues" evidence="2">
    <location>
        <begin position="277"/>
        <end position="289"/>
    </location>
</feature>
<dbReference type="OrthoDB" id="192163at2759"/>
<name>A0A9W7LB57_9STRA</name>
<feature type="coiled-coil region" evidence="1">
    <location>
        <begin position="1901"/>
        <end position="1935"/>
    </location>
</feature>
<evidence type="ECO:0000256" key="2">
    <source>
        <dbReference type="SAM" id="MobiDB-lite"/>
    </source>
</evidence>
<feature type="region of interest" description="Disordered" evidence="2">
    <location>
        <begin position="1206"/>
        <end position="1228"/>
    </location>
</feature>
<organism evidence="3 4">
    <name type="scientific">Triparma columacea</name>
    <dbReference type="NCBI Taxonomy" id="722753"/>
    <lineage>
        <taxon>Eukaryota</taxon>
        <taxon>Sar</taxon>
        <taxon>Stramenopiles</taxon>
        <taxon>Ochrophyta</taxon>
        <taxon>Bolidophyceae</taxon>
        <taxon>Parmales</taxon>
        <taxon>Triparmaceae</taxon>
        <taxon>Triparma</taxon>
    </lineage>
</organism>
<feature type="coiled-coil region" evidence="1">
    <location>
        <begin position="543"/>
        <end position="573"/>
    </location>
</feature>
<accession>A0A9W7LB57</accession>
<feature type="compositionally biased region" description="Acidic residues" evidence="2">
    <location>
        <begin position="2081"/>
        <end position="2094"/>
    </location>
</feature>
<feature type="coiled-coil region" evidence="1">
    <location>
        <begin position="352"/>
        <end position="379"/>
    </location>
</feature>
<proteinExistence type="predicted"/>
<dbReference type="EMBL" id="BRYA01001448">
    <property type="protein sequence ID" value="GMI42997.1"/>
    <property type="molecule type" value="Genomic_DNA"/>
</dbReference>
<reference evidence="4" key="1">
    <citation type="journal article" date="2023" name="Commun. Biol.">
        <title>Genome analysis of Parmales, the sister group of diatoms, reveals the evolutionary specialization of diatoms from phago-mixotrophs to photoautotrophs.</title>
        <authorList>
            <person name="Ban H."/>
            <person name="Sato S."/>
            <person name="Yoshikawa S."/>
            <person name="Yamada K."/>
            <person name="Nakamura Y."/>
            <person name="Ichinomiya M."/>
            <person name="Sato N."/>
            <person name="Blanc-Mathieu R."/>
            <person name="Endo H."/>
            <person name="Kuwata A."/>
            <person name="Ogata H."/>
        </authorList>
    </citation>
    <scope>NUCLEOTIDE SEQUENCE [LARGE SCALE GENOMIC DNA]</scope>
</reference>
<dbReference type="Proteomes" id="UP001165065">
    <property type="component" value="Unassembled WGS sequence"/>
</dbReference>
<feature type="coiled-coil region" evidence="1">
    <location>
        <begin position="918"/>
        <end position="945"/>
    </location>
</feature>
<feature type="coiled-coil region" evidence="1">
    <location>
        <begin position="1566"/>
        <end position="1600"/>
    </location>
</feature>
<feature type="compositionally biased region" description="Basic and acidic residues" evidence="2">
    <location>
        <begin position="2006"/>
        <end position="2019"/>
    </location>
</feature>
<comment type="caution">
    <text evidence="3">The sequence shown here is derived from an EMBL/GenBank/DDBJ whole genome shotgun (WGS) entry which is preliminary data.</text>
</comment>
<feature type="region of interest" description="Disordered" evidence="2">
    <location>
        <begin position="2061"/>
        <end position="2143"/>
    </location>
</feature>
<feature type="compositionally biased region" description="Basic and acidic residues" evidence="2">
    <location>
        <begin position="2095"/>
        <end position="2120"/>
    </location>
</feature>
<feature type="region of interest" description="Disordered" evidence="2">
    <location>
        <begin position="401"/>
        <end position="423"/>
    </location>
</feature>
<sequence>MSSARVSKERERQLRLEWDARKKPPNQFTAERMLILLEKENDRKMEKFEDDNDQDISHLDEKQYAIRTKKKNEITVKKVATGSFQMAKFMVKGGIAVGSGVASVLEPGWRKNARRKKKHQVQIAEVEKQEKMAVEQRKQTQRQIQEVIKVEEVTYKKARLEIKEKEPTASIARDLKVDEKISQRAKDIEEFLARRQREAEEKDRLKAEKFAKEQAEKDRLLKERRDFSEAYWKEKKKEYYNDAVEVRRLKDEEKVRQQKQAIEEDEKEKERRKRVMTQEQSLGPSLSTKVSFPSGKSLGVFSTPYGDGEYSSTVNGGHLPGVDDYENDLFQKAQHTDYEERRTKYMDSQADEGQKEDLYESLKIEIKQLNDELDNTVSLFSRLATEAEQNQTEMDQLLLSQAGPPRRDPTPDEKITAHERKKRARNLAGEMKIIKQKEHQIREKISAATNQSGRVAAKLASLRQTNKTLKGELEEDNGGLLPTPMIVGRQLNKTMDPFYANPQLTYQTLKHHSQLEVIKNQAKPALAAHKEARQMDHGVWFANEKLQNERVQVEGLLSRLATASDRLKHARAKNTQADLVEAIHAFFKNDCKLDVVDEQHEGPLNWWQHRDDRLNFGCEQVFSNDDAILESIRIENIRRRLTMVSSLDSPSMSSNSTSDSTKELGASASLAAQQILDEEDISEDMINIKDPNKDPMRQGIALGAKHSGNFMGMIELPKFAVWTIELQVVKRKPDRDEGQGDPADWVTIKFGTNLKNCSEVKVVRNIQDQETGQIIVEIKHTMRCKDLAYKFEFASSSDNPDEHFVVQQGYFYQKSMEPLEIVDLDTGRVLSDYVKSVRLEEKQGKLRSTNLITELIEAEENDGEFWDSGALFGVFSASQGVSKTSNRAGIAQTGMSVGERGSRANQGYSSRYPKDVFIALVKEDLMRLKEEAIEEQKKNGTYQDDDIDIYKVPRRRLGMTKKEQKEFNLSESKRKYIIRKREKYDDFIDESKKLKGAFIEVFDNGSQSWEHMKVIECHIQWIENGTKPKVEHDVCRIDGQMEITGDPIKMDLKQERFYVSKETKFDEAAQKKWTEHEKLRKEREKEEKSRLKAAERGARRRREAKEREKEAFDDAKEAAIEKARENAEIEAKKVAKMKATRTEIQETVKSIYHELRVGITGDAQKVSMSQAKREAERRWKAKWVQERVEETASIWDKASEQRALDEKNKEIQEAEQRAAKEVEDKKKMQQAQEKERAVIRARTQELAASIKIPNFEKAVSKAPMCEHMRVKHWGGCYGKGRRCLDCGKELTESSETQHLGIGSGEDPALVNDVNIHRNNEASFRFTDSKHLQRVEMERARLEKERREMKLEQVVFYDFEDQKAIYEFDRRHKLYFKERGVVRQGVQWTERELEELKEKQLLEIQELDPLEQIKAKRELELFYASFRPPTFRAESIKRQAAFHDLLTTISRINSYRQRIRELKDYRVEIVAERGQRISQLNYLHKQVFKLEVELRQVGQDLQDAFSRRMVREDARLAHAKVVEILKVAQHDKKMTDLARVGVEKSSEEAEDVVRDLADQVRAILRHRMKEERKTRALEERAKRARKRANELQLTLKETQDTIDLMHYRVRGQLIPTRFGPKRVLFYREVDKMLCVDFPLGGDRENPDMKARLYVPIMECMSMERGSQQANIVGMEKEDKYCKAFYKKEKQMFQAERWLFDKEEKMMKELDEYRKTLAREESLLHDNVVMAVADARAFMNKKKGKNELRKRIEEALVKEERQRHINILQWTGVGKKPRPMKDWERVRFRMKMKRPLRKSFIIEMAKQAESETLSALAAERAKKATAATFEFVMNEFVKDFMAELAAETIEAGMEAKNRAEGNTGIVFAHPPHMQYDIYCVLRKWWMTKKNELRKMLETWGVRSAQDAERLEQAKREQAELEMDIERREREAKEKARQNLLCHEMVREEAFSRRFYKDELKQTLGERRLMMAEEQHMKIFLKEEEIEKQAAASKYNVYTGADAGGPSNKELRRAELKKSAAERNRMRKEIEMMQYEDELAGALRAELRKKEQLEALRAEMDLWGAGDDAEMDDDDDREIRSDISSEDSEDSEEDEEAREERKREEKERALLMTTEEERKDDVRRRKQERLARRRKRAKRRAEQRREAAERRAAEEWERARQEAMVKHASREMEWMEEEEEAKEVEKELYTHENNCKKLKLYGQSKGKEELRMKAIAKKKRTHSTKCVAANVAAEKWRERCAYVEGKRRKNYEFMCEQTKFMDTSAISKFHQRWETDMLHDKLHELYFRTLAIIIANKAEIVAGERRMMRVQELLLTNQTDTDKKIKDMQELWAGHTRVELMRLYRSALGQKIFKKSRRKVLGQVFQGWVRYWLWHKGHKEAFELKYTMIKQELDLRRLYPETRDTLERKEYGVTKNGGDKVPVVAKTILQKHKERPVQCRYCHEFYMEAHNNGVACAYHPGEYRVSCPKSCPGFEDPKQVTTKCMSHRFRRWTCCDVRDEGHFGRNGCSYRAHMPPAEGDPGYIEKVKNIKERDKTVLEGLDRELKEVRGQNHILEAFKIKSDQLKEIETDLVEQRKVVKRYEKLKFV</sequence>
<evidence type="ECO:0000313" key="3">
    <source>
        <dbReference type="EMBL" id="GMI42997.1"/>
    </source>
</evidence>
<evidence type="ECO:0000256" key="1">
    <source>
        <dbReference type="SAM" id="Coils"/>
    </source>
</evidence>
<keyword evidence="1" id="KW-0175">Coiled coil</keyword>
<feature type="coiled-coil region" evidence="1">
    <location>
        <begin position="1701"/>
        <end position="1760"/>
    </location>
</feature>
<feature type="compositionally biased region" description="Basic residues" evidence="2">
    <location>
        <begin position="2121"/>
        <end position="2139"/>
    </location>
</feature>
<feature type="compositionally biased region" description="Acidic residues" evidence="2">
    <location>
        <begin position="2064"/>
        <end position="2073"/>
    </location>
</feature>